<keyword evidence="1" id="KW-1133">Transmembrane helix</keyword>
<organism evidence="2 3">
    <name type="scientific">Streptomyces spiramenti</name>
    <dbReference type="NCBI Taxonomy" id="2720606"/>
    <lineage>
        <taxon>Bacteria</taxon>
        <taxon>Bacillati</taxon>
        <taxon>Actinomycetota</taxon>
        <taxon>Actinomycetes</taxon>
        <taxon>Kitasatosporales</taxon>
        <taxon>Streptomycetaceae</taxon>
        <taxon>Streptomyces</taxon>
    </lineage>
</organism>
<accession>A0ABX1AU64</accession>
<dbReference type="RefSeq" id="WP_209311520.1">
    <property type="nucleotide sequence ID" value="NZ_JAAVJB010000385.1"/>
</dbReference>
<keyword evidence="1" id="KW-0812">Transmembrane</keyword>
<name>A0ABX1AU64_9ACTN</name>
<reference evidence="2 3" key="1">
    <citation type="submission" date="2020-03" db="EMBL/GenBank/DDBJ databases">
        <title>Draft genome of Streptomyces sp. ventii, isolated from the Axial Seamount in the Pacific Ocean, and resequencing of the two type strains Streptomyces lonarensis strain NCL 716 and Streptomyces bohaiensis strain 11A07.</title>
        <authorList>
            <person name="Loughran R.M."/>
            <person name="Pfannmuller K.M."/>
            <person name="Wasson B.J."/>
            <person name="Deadmond M.C."/>
            <person name="Paddock B.E."/>
            <person name="Koyack M.J."/>
            <person name="Gallegos D.A."/>
            <person name="Mitchell E.A."/>
            <person name="Ushijima B."/>
            <person name="Saw J.H."/>
            <person name="Mcphail K.L."/>
            <person name="Videau P."/>
        </authorList>
    </citation>
    <scope>NUCLEOTIDE SEQUENCE [LARGE SCALE GENOMIC DNA]</scope>
    <source>
        <strain evidence="3">5675061</strain>
    </source>
</reference>
<evidence type="ECO:0000313" key="2">
    <source>
        <dbReference type="EMBL" id="NJP69156.1"/>
    </source>
</evidence>
<protein>
    <recommendedName>
        <fullName evidence="4">Tetratricopeptide repeat protein</fullName>
    </recommendedName>
</protein>
<proteinExistence type="predicted"/>
<feature type="non-terminal residue" evidence="2">
    <location>
        <position position="1"/>
    </location>
</feature>
<comment type="caution">
    <text evidence="2">The sequence shown here is derived from an EMBL/GenBank/DDBJ whole genome shotgun (WGS) entry which is preliminary data.</text>
</comment>
<dbReference type="Proteomes" id="UP000746503">
    <property type="component" value="Unassembled WGS sequence"/>
</dbReference>
<keyword evidence="3" id="KW-1185">Reference proteome</keyword>
<dbReference type="EMBL" id="JAAVJB010000385">
    <property type="protein sequence ID" value="NJP69156.1"/>
    <property type="molecule type" value="Genomic_DNA"/>
</dbReference>
<keyword evidence="1" id="KW-0472">Membrane</keyword>
<gene>
    <name evidence="2" type="ORF">HCJ92_23450</name>
</gene>
<evidence type="ECO:0000313" key="3">
    <source>
        <dbReference type="Proteomes" id="UP000746503"/>
    </source>
</evidence>
<evidence type="ECO:0008006" key="4">
    <source>
        <dbReference type="Google" id="ProtNLM"/>
    </source>
</evidence>
<feature type="transmembrane region" description="Helical" evidence="1">
    <location>
        <begin position="112"/>
        <end position="142"/>
    </location>
</feature>
<evidence type="ECO:0000256" key="1">
    <source>
        <dbReference type="SAM" id="Phobius"/>
    </source>
</evidence>
<sequence>GDGAFHIALVHLEGGSPEEAVPVLEDLLTARPDDVTVRYHLVHALLRAAQRVPGVRGAEDHTVTEPSEIDRMRPLLERAARVVADEGQREDVERDLRYLDWCANRHPARPSWLAPGMLVSAVLLIAALLAHPLLFAAVLIGLPLAWFRAIRRPGWWINARAARWDGHTGG</sequence>